<dbReference type="GO" id="GO:0046872">
    <property type="term" value="F:metal ion binding"/>
    <property type="evidence" value="ECO:0007669"/>
    <property type="project" value="UniProtKB-KW"/>
</dbReference>
<dbReference type="Pfam" id="PF13187">
    <property type="entry name" value="Fer4_9"/>
    <property type="match status" value="1"/>
</dbReference>
<keyword evidence="4" id="KW-0408">Iron</keyword>
<dbReference type="GO" id="GO:0016491">
    <property type="term" value="F:oxidoreductase activity"/>
    <property type="evidence" value="ECO:0007669"/>
    <property type="project" value="UniProtKB-KW"/>
</dbReference>
<evidence type="ECO:0000256" key="5">
    <source>
        <dbReference type="ARBA" id="ARBA00023014"/>
    </source>
</evidence>
<dbReference type="Gene3D" id="3.30.70.20">
    <property type="match status" value="1"/>
</dbReference>
<dbReference type="PANTHER" id="PTHR43255:SF1">
    <property type="entry name" value="IRON-SULFUR-BINDING OXIDOREDUCTASE FADF-RELATED"/>
    <property type="match status" value="1"/>
</dbReference>
<organism evidence="7 8">
    <name type="scientific">Mogibacterium diversum</name>
    <dbReference type="NCBI Taxonomy" id="114527"/>
    <lineage>
        <taxon>Bacteria</taxon>
        <taxon>Bacillati</taxon>
        <taxon>Bacillota</taxon>
        <taxon>Clostridia</taxon>
        <taxon>Peptostreptococcales</taxon>
        <taxon>Anaerovoracaceae</taxon>
        <taxon>Mogibacterium</taxon>
    </lineage>
</organism>
<evidence type="ECO:0000256" key="4">
    <source>
        <dbReference type="ARBA" id="ARBA00023004"/>
    </source>
</evidence>
<dbReference type="AlphaFoldDB" id="A0A2S0L6P7"/>
<keyword evidence="8" id="KW-1185">Reference proteome</keyword>
<dbReference type="InterPro" id="IPR051460">
    <property type="entry name" value="HdrC_iron-sulfur_subunit"/>
</dbReference>
<proteinExistence type="predicted"/>
<dbReference type="InterPro" id="IPR004017">
    <property type="entry name" value="Cys_rich_dom"/>
</dbReference>
<dbReference type="InterPro" id="IPR017900">
    <property type="entry name" value="4Fe4S_Fe_S_CS"/>
</dbReference>
<keyword evidence="5" id="KW-0411">Iron-sulfur</keyword>
<dbReference type="PANTHER" id="PTHR43255">
    <property type="entry name" value="IRON-SULFUR-BINDING OXIDOREDUCTASE FADF-RELATED-RELATED"/>
    <property type="match status" value="1"/>
</dbReference>
<dbReference type="OrthoDB" id="5241828at2"/>
<evidence type="ECO:0000256" key="3">
    <source>
        <dbReference type="ARBA" id="ARBA00023002"/>
    </source>
</evidence>
<sequence>MWLKKRYVVKETGASDRGSGKAPYIGADKDSSLDLTRCIHCHKCQNNCKFLAKHRIDIGDGDKLNDLAYHCFLCGECTAVCPMKIDGREVVLRFRQSAVDDLAGEEQISKRYKGMLLEKRKYIFKNYRHAGNGHAAFFPGCNFVSMYPKTTKHVVALLKEVNIGVIYDCCGKPVAELGLAEDEQRIISDIDNRLRELGISELVTACPNCYDFLGGKLEAKVVSIYDKLAELGIGAEVEGGKKMFMPCPDRNKGELLSQIEENFAKKPFEKIDGVQCCGLGGSAGACEPELAKNMTKKLEDGIWVYCATCAGKITRDGHKDVKHVLPEILGTCESPDTKKSYFNRVFTKFK</sequence>
<keyword evidence="3" id="KW-0560">Oxidoreductase</keyword>
<feature type="domain" description="4Fe-4S ferredoxin-type" evidence="6">
    <location>
        <begin position="29"/>
        <end position="58"/>
    </location>
</feature>
<dbReference type="KEGG" id="mdv:C5Q96_06350"/>
<reference evidence="8" key="1">
    <citation type="submission" date="2018-02" db="EMBL/GenBank/DDBJ databases">
        <authorList>
            <person name="Holder M.E."/>
            <person name="Ajami N.J."/>
            <person name="Petrosino J.F."/>
        </authorList>
    </citation>
    <scope>NUCLEOTIDE SEQUENCE [LARGE SCALE GENOMIC DNA]</scope>
    <source>
        <strain evidence="8">CCUG 47132</strain>
    </source>
</reference>
<dbReference type="PROSITE" id="PS51379">
    <property type="entry name" value="4FE4S_FER_2"/>
    <property type="match status" value="1"/>
</dbReference>
<dbReference type="InterPro" id="IPR017896">
    <property type="entry name" value="4Fe4S_Fe-S-bd"/>
</dbReference>
<dbReference type="Pfam" id="PF02754">
    <property type="entry name" value="CCG"/>
    <property type="match status" value="1"/>
</dbReference>
<keyword evidence="2" id="KW-0479">Metal-binding</keyword>
<dbReference type="GO" id="GO:0051539">
    <property type="term" value="F:4 iron, 4 sulfur cluster binding"/>
    <property type="evidence" value="ECO:0007669"/>
    <property type="project" value="UniProtKB-KW"/>
</dbReference>
<dbReference type="EMBL" id="CP027228">
    <property type="protein sequence ID" value="AVM48961.1"/>
    <property type="molecule type" value="Genomic_DNA"/>
</dbReference>
<accession>A0A2S0L6P7</accession>
<name>A0A2S0L6P7_9FIRM</name>
<dbReference type="Proteomes" id="UP000237883">
    <property type="component" value="Chromosome"/>
</dbReference>
<evidence type="ECO:0000256" key="1">
    <source>
        <dbReference type="ARBA" id="ARBA00022485"/>
    </source>
</evidence>
<dbReference type="PROSITE" id="PS00198">
    <property type="entry name" value="4FE4S_FER_1"/>
    <property type="match status" value="1"/>
</dbReference>
<evidence type="ECO:0000256" key="2">
    <source>
        <dbReference type="ARBA" id="ARBA00022723"/>
    </source>
</evidence>
<evidence type="ECO:0000313" key="7">
    <source>
        <dbReference type="EMBL" id="AVM48961.1"/>
    </source>
</evidence>
<evidence type="ECO:0000259" key="6">
    <source>
        <dbReference type="PROSITE" id="PS51379"/>
    </source>
</evidence>
<protein>
    <submittedName>
        <fullName evidence="7">(Fe-S)-binding protein</fullName>
    </submittedName>
</protein>
<dbReference type="GO" id="GO:0005886">
    <property type="term" value="C:plasma membrane"/>
    <property type="evidence" value="ECO:0007669"/>
    <property type="project" value="TreeGrafter"/>
</dbReference>
<evidence type="ECO:0000313" key="8">
    <source>
        <dbReference type="Proteomes" id="UP000237883"/>
    </source>
</evidence>
<dbReference type="SUPFAM" id="SSF46548">
    <property type="entry name" value="alpha-helical ferredoxin"/>
    <property type="match status" value="1"/>
</dbReference>
<gene>
    <name evidence="7" type="ORF">C5Q96_06350</name>
</gene>
<keyword evidence="1" id="KW-0004">4Fe-4S</keyword>